<accession>A0ABM8Z9J1</accession>
<dbReference type="Proteomes" id="UP000789719">
    <property type="component" value="Unassembled WGS sequence"/>
</dbReference>
<protein>
    <submittedName>
        <fullName evidence="1">Uncharacterized protein</fullName>
    </submittedName>
</protein>
<name>A0ABM8Z9J1_9LACO</name>
<evidence type="ECO:0000313" key="2">
    <source>
        <dbReference type="Proteomes" id="UP000789719"/>
    </source>
</evidence>
<sequence length="46" mass="5215">MLNNQSYLTDLDELFAQDLRDATFANDVKAEISELNRAVAALETKR</sequence>
<reference evidence="1 2" key="1">
    <citation type="submission" date="2021-11" db="EMBL/GenBank/DDBJ databases">
        <authorList>
            <person name="Depoorter E."/>
        </authorList>
    </citation>
    <scope>NUCLEOTIDE SEQUENCE [LARGE SCALE GENOMIC DNA]</scope>
    <source>
        <strain evidence="1 2">LMG 24286</strain>
    </source>
</reference>
<keyword evidence="2" id="KW-1185">Reference proteome</keyword>
<comment type="caution">
    <text evidence="1">The sequence shown here is derived from an EMBL/GenBank/DDBJ whole genome shotgun (WGS) entry which is preliminary data.</text>
</comment>
<dbReference type="RefSeq" id="WP_230098114.1">
    <property type="nucleotide sequence ID" value="NZ_CAKKNT010000003.1"/>
</dbReference>
<dbReference type="EMBL" id="CAKKNT010000003">
    <property type="protein sequence ID" value="CAH0418008.1"/>
    <property type="molecule type" value="Genomic_DNA"/>
</dbReference>
<organism evidence="1 2">
    <name type="scientific">Periweissella ghanensis</name>
    <dbReference type="NCBI Taxonomy" id="467997"/>
    <lineage>
        <taxon>Bacteria</taxon>
        <taxon>Bacillati</taxon>
        <taxon>Bacillota</taxon>
        <taxon>Bacilli</taxon>
        <taxon>Lactobacillales</taxon>
        <taxon>Lactobacillaceae</taxon>
        <taxon>Periweissella</taxon>
    </lineage>
</organism>
<proteinExistence type="predicted"/>
<gene>
    <name evidence="1" type="ORF">WGH24286_00424</name>
</gene>
<evidence type="ECO:0000313" key="1">
    <source>
        <dbReference type="EMBL" id="CAH0418008.1"/>
    </source>
</evidence>